<dbReference type="AlphaFoldDB" id="S0FZ23"/>
<sequence>MTPQDPSMHLTVEETARNLAVFAVDRTDLKTILESLPPESSVNRVTLEYELGILKILAVGWGISFFMPVSDKNKPILSDAFWQMIQEFSQNISTLTETTTGQPIDYFKILKERLDTYVQQMHKTADNTMDPSAVMGPAFAKTCGHPEDPVAMLTGSKMFALTLGGVKEYLAAVRIKPVKLN</sequence>
<proteinExistence type="predicted"/>
<accession>S0FZ23</accession>
<organism evidence="1 2">
    <name type="scientific">Desulfotignum phosphitoxidans DSM 13687</name>
    <dbReference type="NCBI Taxonomy" id="1286635"/>
    <lineage>
        <taxon>Bacteria</taxon>
        <taxon>Pseudomonadati</taxon>
        <taxon>Thermodesulfobacteriota</taxon>
        <taxon>Desulfobacteria</taxon>
        <taxon>Desulfobacterales</taxon>
        <taxon>Desulfobacteraceae</taxon>
        <taxon>Desulfotignum</taxon>
    </lineage>
</organism>
<reference evidence="1 2" key="1">
    <citation type="journal article" date="2013" name="Genome Announc.">
        <title>Draft Genome Sequence of Desulfotignum phosphitoxidans DSM 13687 Strain FiPS-3.</title>
        <authorList>
            <person name="Poehlein A."/>
            <person name="Daniel R."/>
            <person name="Simeonova D.D."/>
        </authorList>
    </citation>
    <scope>NUCLEOTIDE SEQUENCE [LARGE SCALE GENOMIC DNA]</scope>
    <source>
        <strain evidence="1 2">DSM 13687</strain>
    </source>
</reference>
<name>S0FZ23_9BACT</name>
<dbReference type="EMBL" id="APJX01000003">
    <property type="protein sequence ID" value="EMS79915.1"/>
    <property type="molecule type" value="Genomic_DNA"/>
</dbReference>
<protein>
    <submittedName>
        <fullName evidence="1">Uncharacterized protein</fullName>
    </submittedName>
</protein>
<gene>
    <name evidence="1" type="ORF">Dpo_3c00570</name>
</gene>
<evidence type="ECO:0000313" key="2">
    <source>
        <dbReference type="Proteomes" id="UP000014216"/>
    </source>
</evidence>
<comment type="caution">
    <text evidence="1">The sequence shown here is derived from an EMBL/GenBank/DDBJ whole genome shotgun (WGS) entry which is preliminary data.</text>
</comment>
<keyword evidence="2" id="KW-1185">Reference proteome</keyword>
<dbReference type="Proteomes" id="UP000014216">
    <property type="component" value="Unassembled WGS sequence"/>
</dbReference>
<dbReference type="RefSeq" id="WP_006965243.1">
    <property type="nucleotide sequence ID" value="NZ_APJX01000003.1"/>
</dbReference>
<evidence type="ECO:0000313" key="1">
    <source>
        <dbReference type="EMBL" id="EMS79915.1"/>
    </source>
</evidence>